<comment type="similarity">
    <text evidence="3 22">Belongs to the DNA2/NAM7 helicase family.</text>
</comment>
<keyword evidence="18 22" id="KW-0234">DNA repair</keyword>
<feature type="compositionally biased region" description="Polar residues" evidence="23">
    <location>
        <begin position="15"/>
        <end position="45"/>
    </location>
</feature>
<keyword evidence="20 22" id="KW-0511">Multifunctional enzyme</keyword>
<dbReference type="InterPro" id="IPR026851">
    <property type="entry name" value="Dna2/JHS1_DEXXQ-box"/>
</dbReference>
<dbReference type="InterPro" id="IPR014808">
    <property type="entry name" value="DNA_replication_fac_Dna2_N"/>
</dbReference>
<comment type="caution">
    <text evidence="29">The sequence shown here is derived from an EMBL/GenBank/DDBJ whole genome shotgun (WGS) entry which is preliminary data.</text>
</comment>
<dbReference type="GO" id="GO:0017108">
    <property type="term" value="F:5'-flap endonuclease activity"/>
    <property type="evidence" value="ECO:0007669"/>
    <property type="project" value="UniProtKB-UniRule"/>
</dbReference>
<dbReference type="EC" id="3.1.-.-" evidence="22"/>
<keyword evidence="22" id="KW-0158">Chromosome</keyword>
<evidence type="ECO:0000313" key="30">
    <source>
        <dbReference type="Proteomes" id="UP001244011"/>
    </source>
</evidence>
<feature type="region of interest" description="Disordered" evidence="23">
    <location>
        <begin position="181"/>
        <end position="208"/>
    </location>
</feature>
<feature type="compositionally biased region" description="Basic and acidic residues" evidence="23">
    <location>
        <begin position="328"/>
        <end position="337"/>
    </location>
</feature>
<feature type="region of interest" description="Disordered" evidence="23">
    <location>
        <begin position="257"/>
        <end position="276"/>
    </location>
</feature>
<proteinExistence type="inferred from homology"/>
<dbReference type="InterPro" id="IPR041679">
    <property type="entry name" value="DNA2/NAM7-like_C"/>
</dbReference>
<comment type="function">
    <text evidence="22">Key enzyme involved in DNA replication and DNA repair. Involved in Okazaki fragments processing by cleaving long flaps that escape FEN1: flaps that are longer than 27 nucleotides are coated by replication protein A complex (RPA), leading to recruit DNA2 which cleaves the flap until it is too short to bind RPA and becomes a substrate for FEN1. Also involved in 5'-end resection of DNA during double-strand break (DSB) repair by mediating the cleavage of 5'-ssDNA.</text>
</comment>
<feature type="compositionally biased region" description="Basic residues" evidence="23">
    <location>
        <begin position="351"/>
        <end position="360"/>
    </location>
</feature>
<feature type="compositionally biased region" description="Basic and acidic residues" evidence="23">
    <location>
        <begin position="90"/>
        <end position="100"/>
    </location>
</feature>
<evidence type="ECO:0000313" key="29">
    <source>
        <dbReference type="EMBL" id="KAK1767646.1"/>
    </source>
</evidence>
<dbReference type="InterPro" id="IPR041677">
    <property type="entry name" value="DNA2/NAM7_AAA_11"/>
</dbReference>
<evidence type="ECO:0000256" key="7">
    <source>
        <dbReference type="ARBA" id="ARBA00022723"/>
    </source>
</evidence>
<evidence type="ECO:0000259" key="25">
    <source>
        <dbReference type="Pfam" id="PF08696"/>
    </source>
</evidence>
<keyword evidence="8 22" id="KW-0547">Nucleotide-binding</keyword>
<dbReference type="GO" id="GO:0006281">
    <property type="term" value="P:DNA repair"/>
    <property type="evidence" value="ECO:0007669"/>
    <property type="project" value="UniProtKB-KW"/>
</dbReference>
<keyword evidence="19 22" id="KW-0539">Nucleus</keyword>
<evidence type="ECO:0000259" key="26">
    <source>
        <dbReference type="Pfam" id="PF13086"/>
    </source>
</evidence>
<evidence type="ECO:0000256" key="20">
    <source>
        <dbReference type="ARBA" id="ARBA00023268"/>
    </source>
</evidence>
<feature type="compositionally biased region" description="Low complexity" evidence="23">
    <location>
        <begin position="192"/>
        <end position="207"/>
    </location>
</feature>
<evidence type="ECO:0000256" key="1">
    <source>
        <dbReference type="ARBA" id="ARBA00001966"/>
    </source>
</evidence>
<evidence type="ECO:0000256" key="18">
    <source>
        <dbReference type="ARBA" id="ARBA00023204"/>
    </source>
</evidence>
<keyword evidence="11 22" id="KW-0378">Hydrolase</keyword>
<feature type="domain" description="DNA2 rift barrel" evidence="28">
    <location>
        <begin position="954"/>
        <end position="1044"/>
    </location>
</feature>
<feature type="domain" description="DUF83" evidence="24">
    <location>
        <begin position="789"/>
        <end position="892"/>
    </location>
</feature>
<comment type="cofactor">
    <cofactor evidence="1">
        <name>[4Fe-4S] cluster</name>
        <dbReference type="ChEBI" id="CHEBI:49883"/>
    </cofactor>
</comment>
<dbReference type="GO" id="GO:0005634">
    <property type="term" value="C:nucleus"/>
    <property type="evidence" value="ECO:0007669"/>
    <property type="project" value="UniProtKB-SubCell"/>
</dbReference>
<name>A0AAJ0C4Q6_9PEZI</name>
<evidence type="ECO:0000256" key="6">
    <source>
        <dbReference type="ARBA" id="ARBA00022722"/>
    </source>
</evidence>
<feature type="compositionally biased region" description="Low complexity" evidence="23">
    <location>
        <begin position="1633"/>
        <end position="1642"/>
    </location>
</feature>
<feature type="domain" description="DNA replication factor Dna2 N-terminal" evidence="25">
    <location>
        <begin position="579"/>
        <end position="781"/>
    </location>
</feature>
<dbReference type="InterPro" id="IPR048459">
    <property type="entry name" value="DNA2_Rift"/>
</dbReference>
<evidence type="ECO:0000256" key="21">
    <source>
        <dbReference type="ARBA" id="ARBA00047995"/>
    </source>
</evidence>
<keyword evidence="4 22" id="KW-0004">4Fe-4S</keyword>
<dbReference type="SUPFAM" id="SSF52540">
    <property type="entry name" value="P-loop containing nucleoside triphosphate hydrolases"/>
    <property type="match status" value="1"/>
</dbReference>
<feature type="domain" description="DNA2/NAM7 helicase helicase" evidence="26">
    <location>
        <begin position="1147"/>
        <end position="1235"/>
    </location>
</feature>
<feature type="region of interest" description="Disordered" evidence="23">
    <location>
        <begin position="1616"/>
        <end position="1651"/>
    </location>
</feature>
<dbReference type="Pfam" id="PF13087">
    <property type="entry name" value="AAA_12"/>
    <property type="match status" value="1"/>
</dbReference>
<dbReference type="GeneID" id="85308379"/>
<dbReference type="CDD" id="cd22318">
    <property type="entry name" value="DNA2_N-like"/>
    <property type="match status" value="1"/>
</dbReference>
<sequence>MPLQKSFSEQHKLSKVSNSTSNILATVEQCPNKSQRPQWQKSKSYSAAGPSARPRPLVPVSEETKNKLQRFQFQPPRVNTQEFPSPERTINSEHDGDKGLDLTTIALDGSNKENHGGSTREVECSLPSGNLNHAKTPIGRLAWQDLLGETRTPKKDEEASPTERIMWRNDRDKISSAIFPMISRHGRKRARSSSPISSPSNSKPTTPAVNVKKLTQALKTPHADPALELWDRFSLPGEDRDTPSGLTNPLLAQLMISSSPRPVKDGGTTTHGESSLRRAFSCGLHWPKRRKLDRSGQDSSVTFQGSPRGDSKSSMVSALLETVTGEINKSDDMEARSRAPTSPSPSPQKKSQTRRGKGRARASPTKLSATSSPVSLTEPNCSGGDGDPGERGSADKQSSDYGDDDFDDDTLFELDAGMVTLKGDDATLVSELVTAQNDIGDAAQGSAKPTTLDDGFDEVDDDLFDVAEDMLVMGPQTASEATDQGCRHGGRTKYVAKQEEDDPYGNAFSGDFDFEAVELAATQQASRTRSSLPSLPHVRTPSQKPKAIQRYLVTSVLESTYTDDWDREVPEKILVVQAERTKTIKMIHLRGDWYDTPASVKAFVHVIGDLESNGQCIVDNAQNILILHPDQLISSTVIADSFSCMRRAVLQDRVKASSTPSAALIYGTILHEIFQEALTTNKWDPRFLGSVIDRALRKHVEDLYIIQVTLEAAREHLLSKMPEMRHWAQAFISPQPRADAVVQGRNGEKVNMCINKLLDVEEHVWSPMYGLKGNIDATVQVTMKEGKNTKTLTVPFEVKSGKNVSSNHQAQTALYNLLLSDRYDIEIVYGILYYMETSQTLRIPSVRHELRHMIMQRNQLACHIRERSVQLPPMKKAKNACGKCFAQASCFIYHKLADDGDGETSGMGSVFDDAVRHLEPRHKEFFLKWEDLLTKEERESQKLRRELWTMVSFEREKVGRCFANVIIQEGSASEDLDKPKIFRFQYTLIKEKAVSGFSFLDSQLTVGEPIVVSDEQGHFALALGYVITVRKHSISVAVDRRLHNARIRQPGFDEVNNQVFAGIMDVVPEGARPEESQGRIGEAPVRYRLDKDEFSSGMATVRNNLVQVMTDGPPGPRHIRRLVVDLVPPRFKSAATQYEITDDDDSLNVDQKKAIGKVMSAMDYALVLGMPGTGKTTTIAHIIRALISQGKSVLLTSYTHTAVDNILLKLKKDSIPILRLGAAAKVHPEVREFTILDGQPKTSFEEIEQAWLGTPVVATTCLGINHAIFQKRTFDYCIVDEASQITLPICLGPIRMARTFVLVGDHNQLPPLVQNEEARIGGLDVSLFKLLSDTHPDSVVNLEHQYRMCEDIMTLSNTLIYSGRLKCGTEALRHHKLHIPNMAALSQLHYNAATFLSASQAAAAAAATPGQQRQPGVPRSFCASARPGSCWLRDLVDPSARVRFVNTDGLLPLSREEARGSRIVNPCEARLVARLVGALVATGVPAAEIGVMTHYRSQLALLRHHLRGGGEAVEMHTADRFQGRDKEVVVLSLVRSNEARGIGELLRDWRRINVAFTRAKTKLLVVGSRDTLRGGSGGDDGGMLARFVELMEERRWVYDLPADALESHVFDDDAAGGMTTQGAGAGASVPTASSSSSSSSSSKAVKWPTKRVGARLVSPKKMMAAAAPGGKENIRPGPRRARIGERALLKGKPVLRDILNDMMGGTY</sequence>
<feature type="region of interest" description="Disordered" evidence="23">
    <location>
        <begin position="1"/>
        <end position="135"/>
    </location>
</feature>
<dbReference type="Pfam" id="PF08696">
    <property type="entry name" value="Dna2"/>
    <property type="match status" value="1"/>
</dbReference>
<keyword evidence="12 22" id="KW-0347">Helicase</keyword>
<feature type="region of interest" description="Disordered" evidence="23">
    <location>
        <begin position="287"/>
        <end position="408"/>
    </location>
</feature>
<dbReference type="Gene3D" id="3.40.50.300">
    <property type="entry name" value="P-loop containing nucleotide triphosphate hydrolases"/>
    <property type="match status" value="3"/>
</dbReference>
<evidence type="ECO:0000256" key="15">
    <source>
        <dbReference type="ARBA" id="ARBA00023014"/>
    </source>
</evidence>
<feature type="compositionally biased region" description="Basic and acidic residues" evidence="23">
    <location>
        <begin position="388"/>
        <end position="398"/>
    </location>
</feature>
<dbReference type="InterPro" id="IPR027417">
    <property type="entry name" value="P-loop_NTPase"/>
</dbReference>
<dbReference type="GO" id="GO:0046872">
    <property type="term" value="F:metal ion binding"/>
    <property type="evidence" value="ECO:0007669"/>
    <property type="project" value="UniProtKB-UniRule"/>
</dbReference>
<accession>A0AAJ0C4Q6</accession>
<dbReference type="CDD" id="cd18041">
    <property type="entry name" value="DEXXQc_DNA2"/>
    <property type="match status" value="1"/>
</dbReference>
<dbReference type="EC" id="3.6.4.12" evidence="22"/>
<gene>
    <name evidence="29" type="ORF">QBC33DRAFT_471133</name>
</gene>
<evidence type="ECO:0000259" key="28">
    <source>
        <dbReference type="Pfam" id="PF21123"/>
    </source>
</evidence>
<feature type="domain" description="DNA2/NAM7 helicase-like C-terminal" evidence="27">
    <location>
        <begin position="1323"/>
        <end position="1569"/>
    </location>
</feature>
<keyword evidence="10 22" id="KW-0227">DNA damage</keyword>
<keyword evidence="14 22" id="KW-0408">Iron</keyword>
<dbReference type="InterPro" id="IPR022765">
    <property type="entry name" value="Dna2/Cas4_DUF83"/>
</dbReference>
<dbReference type="InterPro" id="IPR047187">
    <property type="entry name" value="SF1_C_Upf1"/>
</dbReference>
<evidence type="ECO:0000256" key="14">
    <source>
        <dbReference type="ARBA" id="ARBA00023004"/>
    </source>
</evidence>
<evidence type="ECO:0000256" key="9">
    <source>
        <dbReference type="ARBA" id="ARBA00022759"/>
    </source>
</evidence>
<evidence type="ECO:0000256" key="23">
    <source>
        <dbReference type="SAM" id="MobiDB-lite"/>
    </source>
</evidence>
<keyword evidence="16 22" id="KW-0238">DNA-binding</keyword>
<dbReference type="Pfam" id="PF21123">
    <property type="entry name" value="Dna2_Rift"/>
    <property type="match status" value="1"/>
</dbReference>
<keyword evidence="15 22" id="KW-0411">Iron-sulfur</keyword>
<reference evidence="29" key="1">
    <citation type="submission" date="2023-06" db="EMBL/GenBank/DDBJ databases">
        <title>Genome-scale phylogeny and comparative genomics of the fungal order Sordariales.</title>
        <authorList>
            <consortium name="Lawrence Berkeley National Laboratory"/>
            <person name="Hensen N."/>
            <person name="Bonometti L."/>
            <person name="Westerberg I."/>
            <person name="Brannstrom I.O."/>
            <person name="Guillou S."/>
            <person name="Cros-Aarteil S."/>
            <person name="Calhoun S."/>
            <person name="Haridas S."/>
            <person name="Kuo A."/>
            <person name="Mondo S."/>
            <person name="Pangilinan J."/>
            <person name="Riley R."/>
            <person name="Labutti K."/>
            <person name="Andreopoulos B."/>
            <person name="Lipzen A."/>
            <person name="Chen C."/>
            <person name="Yanf M."/>
            <person name="Daum C."/>
            <person name="Ng V."/>
            <person name="Clum A."/>
            <person name="Steindorff A."/>
            <person name="Ohm R."/>
            <person name="Martin F."/>
            <person name="Silar P."/>
            <person name="Natvig D."/>
            <person name="Lalanne C."/>
            <person name="Gautier V."/>
            <person name="Ament-Velasquez S.L."/>
            <person name="Kruys A."/>
            <person name="Hutchinson M.I."/>
            <person name="Powell A.J."/>
            <person name="Barry K."/>
            <person name="Miller A.N."/>
            <person name="Grigoriev I.V."/>
            <person name="Debuchy R."/>
            <person name="Gladieux P."/>
            <person name="Thoren M.H."/>
            <person name="Johannesson H."/>
        </authorList>
    </citation>
    <scope>NUCLEOTIDE SEQUENCE</scope>
    <source>
        <strain evidence="29">8032-3</strain>
    </source>
</reference>
<organism evidence="29 30">
    <name type="scientific">Phialemonium atrogriseum</name>
    <dbReference type="NCBI Taxonomy" id="1093897"/>
    <lineage>
        <taxon>Eukaryota</taxon>
        <taxon>Fungi</taxon>
        <taxon>Dikarya</taxon>
        <taxon>Ascomycota</taxon>
        <taxon>Pezizomycotina</taxon>
        <taxon>Sordariomycetes</taxon>
        <taxon>Sordariomycetidae</taxon>
        <taxon>Cephalothecales</taxon>
        <taxon>Cephalothecaceae</taxon>
        <taxon>Phialemonium</taxon>
    </lineage>
</organism>
<evidence type="ECO:0000256" key="4">
    <source>
        <dbReference type="ARBA" id="ARBA00022485"/>
    </source>
</evidence>
<evidence type="ECO:0000259" key="24">
    <source>
        <dbReference type="Pfam" id="PF01930"/>
    </source>
</evidence>
<dbReference type="InterPro" id="IPR011604">
    <property type="entry name" value="PDDEXK-like_dom_sf"/>
</dbReference>
<keyword evidence="9" id="KW-0255">Endonuclease</keyword>
<dbReference type="InterPro" id="IPR045055">
    <property type="entry name" value="DNA2/NAM7-like"/>
</dbReference>
<dbReference type="RefSeq" id="XP_060283859.1">
    <property type="nucleotide sequence ID" value="XM_060425192.1"/>
</dbReference>
<evidence type="ECO:0000256" key="3">
    <source>
        <dbReference type="ARBA" id="ARBA00007913"/>
    </source>
</evidence>
<evidence type="ECO:0000256" key="12">
    <source>
        <dbReference type="ARBA" id="ARBA00022806"/>
    </source>
</evidence>
<dbReference type="GO" id="GO:0033567">
    <property type="term" value="P:DNA replication, Okazaki fragment processing"/>
    <property type="evidence" value="ECO:0007669"/>
    <property type="project" value="UniProtKB-UniRule"/>
</dbReference>
<keyword evidence="5 22" id="KW-0235">DNA replication</keyword>
<dbReference type="Proteomes" id="UP001244011">
    <property type="component" value="Unassembled WGS sequence"/>
</dbReference>
<dbReference type="GO" id="GO:0005739">
    <property type="term" value="C:mitochondrion"/>
    <property type="evidence" value="ECO:0007669"/>
    <property type="project" value="UniProtKB-SubCell"/>
</dbReference>
<feature type="compositionally biased region" description="Basic and acidic residues" evidence="23">
    <location>
        <begin position="110"/>
        <end position="123"/>
    </location>
</feature>
<feature type="compositionally biased region" description="Polar residues" evidence="23">
    <location>
        <begin position="365"/>
        <end position="380"/>
    </location>
</feature>
<dbReference type="PANTHER" id="PTHR10887:SF433">
    <property type="entry name" value="DNA REPLICATION ATP-DEPENDENT HELICASE_NUCLEASE DNA2"/>
    <property type="match status" value="1"/>
</dbReference>
<keyword evidence="30" id="KW-1185">Reference proteome</keyword>
<feature type="domain" description="DNA2/NAM7 helicase helicase" evidence="26">
    <location>
        <begin position="1252"/>
        <end position="1315"/>
    </location>
</feature>
<evidence type="ECO:0000256" key="11">
    <source>
        <dbReference type="ARBA" id="ARBA00022801"/>
    </source>
</evidence>
<keyword evidence="6 22" id="KW-0540">Nuclease</keyword>
<comment type="catalytic activity">
    <reaction evidence="21 22">
        <text>ATP + H2O = ADP + phosphate + H(+)</text>
        <dbReference type="Rhea" id="RHEA:13065"/>
        <dbReference type="ChEBI" id="CHEBI:15377"/>
        <dbReference type="ChEBI" id="CHEBI:15378"/>
        <dbReference type="ChEBI" id="CHEBI:30616"/>
        <dbReference type="ChEBI" id="CHEBI:43474"/>
        <dbReference type="ChEBI" id="CHEBI:456216"/>
        <dbReference type="EC" id="3.6.4.12"/>
    </reaction>
</comment>
<dbReference type="PANTHER" id="PTHR10887">
    <property type="entry name" value="DNA2/NAM7 HELICASE FAMILY"/>
    <property type="match status" value="1"/>
</dbReference>
<protein>
    <recommendedName>
        <fullName evidence="22">DNA replication ATP-dependent helicase/nuclease</fullName>
        <ecNumber evidence="22">3.1.-.-</ecNumber>
        <ecNumber evidence="22">3.6.4.12</ecNumber>
    </recommendedName>
</protein>
<evidence type="ECO:0000256" key="8">
    <source>
        <dbReference type="ARBA" id="ARBA00022741"/>
    </source>
</evidence>
<evidence type="ECO:0000256" key="10">
    <source>
        <dbReference type="ARBA" id="ARBA00022763"/>
    </source>
</evidence>
<dbReference type="EMBL" id="MU839007">
    <property type="protein sequence ID" value="KAK1767646.1"/>
    <property type="molecule type" value="Genomic_DNA"/>
</dbReference>
<evidence type="ECO:0000256" key="19">
    <source>
        <dbReference type="ARBA" id="ARBA00023242"/>
    </source>
</evidence>
<dbReference type="GO" id="GO:0017116">
    <property type="term" value="F:single-stranded DNA helicase activity"/>
    <property type="evidence" value="ECO:0007669"/>
    <property type="project" value="UniProtKB-UniRule"/>
</dbReference>
<keyword evidence="17" id="KW-0496">Mitochondrion</keyword>
<evidence type="ECO:0000256" key="17">
    <source>
        <dbReference type="ARBA" id="ARBA00023128"/>
    </source>
</evidence>
<dbReference type="Pfam" id="PF01930">
    <property type="entry name" value="Cas_Cas4"/>
    <property type="match status" value="1"/>
</dbReference>
<evidence type="ECO:0000256" key="13">
    <source>
        <dbReference type="ARBA" id="ARBA00022840"/>
    </source>
</evidence>
<evidence type="ECO:0000256" key="16">
    <source>
        <dbReference type="ARBA" id="ARBA00023125"/>
    </source>
</evidence>
<evidence type="ECO:0000256" key="22">
    <source>
        <dbReference type="RuleBase" id="RU367041"/>
    </source>
</evidence>
<dbReference type="Gene3D" id="3.90.320.10">
    <property type="match status" value="1"/>
</dbReference>
<dbReference type="GO" id="GO:0005694">
    <property type="term" value="C:chromosome"/>
    <property type="evidence" value="ECO:0007669"/>
    <property type="project" value="UniProtKB-SubCell"/>
</dbReference>
<keyword evidence="7 22" id="KW-0479">Metal-binding</keyword>
<feature type="compositionally biased region" description="Polar residues" evidence="23">
    <location>
        <begin position="69"/>
        <end position="83"/>
    </location>
</feature>
<dbReference type="FunFam" id="3.40.50.300:FF:001170">
    <property type="entry name" value="DNA replication helicase Dna2"/>
    <property type="match status" value="1"/>
</dbReference>
<dbReference type="GO" id="GO:0005524">
    <property type="term" value="F:ATP binding"/>
    <property type="evidence" value="ECO:0007669"/>
    <property type="project" value="UniProtKB-UniRule"/>
</dbReference>
<dbReference type="CDD" id="cd18808">
    <property type="entry name" value="SF1_C_Upf1"/>
    <property type="match status" value="1"/>
</dbReference>
<keyword evidence="13 22" id="KW-0067">ATP-binding</keyword>
<dbReference type="GO" id="GO:0003677">
    <property type="term" value="F:DNA binding"/>
    <property type="evidence" value="ECO:0007669"/>
    <property type="project" value="UniProtKB-UniRule"/>
</dbReference>
<evidence type="ECO:0000256" key="5">
    <source>
        <dbReference type="ARBA" id="ARBA00022705"/>
    </source>
</evidence>
<comment type="subcellular location">
    <subcellularLocation>
        <location evidence="2">Mitochondrion</location>
    </subcellularLocation>
    <subcellularLocation>
        <location evidence="22">Nucleus</location>
    </subcellularLocation>
    <subcellularLocation>
        <location evidence="22">Chromosome</location>
    </subcellularLocation>
</comment>
<evidence type="ECO:0000256" key="2">
    <source>
        <dbReference type="ARBA" id="ARBA00004173"/>
    </source>
</evidence>
<dbReference type="FunFam" id="3.90.320.10:FF:000001">
    <property type="entry name" value="DNA replication helicase Dna2"/>
    <property type="match status" value="1"/>
</dbReference>
<dbReference type="Pfam" id="PF13086">
    <property type="entry name" value="AAA_11"/>
    <property type="match status" value="2"/>
</dbReference>
<dbReference type="GO" id="GO:0051539">
    <property type="term" value="F:4 iron, 4 sulfur cluster binding"/>
    <property type="evidence" value="ECO:0007669"/>
    <property type="project" value="UniProtKB-UniRule"/>
</dbReference>
<dbReference type="GO" id="GO:0071932">
    <property type="term" value="P:replication fork reversal"/>
    <property type="evidence" value="ECO:0007669"/>
    <property type="project" value="TreeGrafter"/>
</dbReference>
<evidence type="ECO:0000259" key="27">
    <source>
        <dbReference type="Pfam" id="PF13087"/>
    </source>
</evidence>